<dbReference type="AlphaFoldDB" id="A0A6N6VUW8"/>
<organism evidence="3 4">
    <name type="scientific">Silvanigrella paludirubra</name>
    <dbReference type="NCBI Taxonomy" id="2499159"/>
    <lineage>
        <taxon>Bacteria</taxon>
        <taxon>Pseudomonadati</taxon>
        <taxon>Bdellovibrionota</taxon>
        <taxon>Oligoflexia</taxon>
        <taxon>Silvanigrellales</taxon>
        <taxon>Silvanigrellaceae</taxon>
        <taxon>Silvanigrella</taxon>
    </lineage>
</organism>
<feature type="transmembrane region" description="Helical" evidence="2">
    <location>
        <begin position="39"/>
        <end position="63"/>
    </location>
</feature>
<comment type="caution">
    <text evidence="3">The sequence shown here is derived from an EMBL/GenBank/DDBJ whole genome shotgun (WGS) entry which is preliminary data.</text>
</comment>
<keyword evidence="2" id="KW-1133">Transmembrane helix</keyword>
<dbReference type="OrthoDB" id="5296309at2"/>
<evidence type="ECO:0000256" key="1">
    <source>
        <dbReference type="SAM" id="MobiDB-lite"/>
    </source>
</evidence>
<dbReference type="RefSeq" id="WP_153419023.1">
    <property type="nucleotide sequence ID" value="NZ_WFLM01000002.1"/>
</dbReference>
<evidence type="ECO:0000313" key="4">
    <source>
        <dbReference type="Proteomes" id="UP000437748"/>
    </source>
</evidence>
<feature type="transmembrane region" description="Helical" evidence="2">
    <location>
        <begin position="84"/>
        <end position="112"/>
    </location>
</feature>
<dbReference type="EMBL" id="WFLM01000002">
    <property type="protein sequence ID" value="KAB8039654.1"/>
    <property type="molecule type" value="Genomic_DNA"/>
</dbReference>
<keyword evidence="2" id="KW-0472">Membrane</keyword>
<reference evidence="3 4" key="1">
    <citation type="submission" date="2019-10" db="EMBL/GenBank/DDBJ databases">
        <title>New species of Slilvanegrellaceae.</title>
        <authorList>
            <person name="Pitt A."/>
            <person name="Hahn M.W."/>
        </authorList>
    </citation>
    <scope>NUCLEOTIDE SEQUENCE [LARGE SCALE GENOMIC DNA]</scope>
    <source>
        <strain evidence="3 4">SP-Ram-0.45-NSY-1</strain>
    </source>
</reference>
<proteinExistence type="predicted"/>
<name>A0A6N6VUW8_9BACT</name>
<dbReference type="Proteomes" id="UP000437748">
    <property type="component" value="Unassembled WGS sequence"/>
</dbReference>
<evidence type="ECO:0000313" key="3">
    <source>
        <dbReference type="EMBL" id="KAB8039654.1"/>
    </source>
</evidence>
<accession>A0A6N6VUW8</accession>
<gene>
    <name evidence="3" type="ORF">GCL60_05175</name>
</gene>
<keyword evidence="2" id="KW-0812">Transmembrane</keyword>
<keyword evidence="4" id="KW-1185">Reference proteome</keyword>
<feature type="region of interest" description="Disordered" evidence="1">
    <location>
        <begin position="145"/>
        <end position="164"/>
    </location>
</feature>
<sequence>MVFSKKTFDSSFESYLKRNFPEHARRILQARANANLVRFFYPLLSFLIPIVFFASIALVIALFKSKIIEEAQKGRLSEIISATSIQNIIAGIFAVGFVFAFICFVFGLMLGYSKARELIFKSEEIEAKMRHIWLVDQNDHQIVNPHQNHSNHSKKHSLEHEPEA</sequence>
<protein>
    <submittedName>
        <fullName evidence="3">Uncharacterized protein</fullName>
    </submittedName>
</protein>
<evidence type="ECO:0000256" key="2">
    <source>
        <dbReference type="SAM" id="Phobius"/>
    </source>
</evidence>